<comment type="similarity">
    <text evidence="2">Belongs to the methyltransferase superfamily. Trimethylguanosine synthase family.</text>
</comment>
<dbReference type="Proteomes" id="UP000319801">
    <property type="component" value="Unassembled WGS sequence"/>
</dbReference>
<evidence type="ECO:0000256" key="3">
    <source>
        <dbReference type="ARBA" id="ARBA00047418"/>
    </source>
</evidence>
<evidence type="ECO:0000256" key="4">
    <source>
        <dbReference type="ARBA" id="ARBA00048740"/>
    </source>
</evidence>
<keyword evidence="9" id="KW-1185">Reference proteome</keyword>
<dbReference type="Pfam" id="PF09445">
    <property type="entry name" value="Methyltransf_15"/>
    <property type="match status" value="1"/>
</dbReference>
<comment type="caution">
    <text evidence="8">The sequence shown here is derived from an EMBL/GenBank/DDBJ whole genome shotgun (WGS) entry which is preliminary data.</text>
</comment>
<dbReference type="AlphaFoldDB" id="A0A556U9E3"/>
<sequence length="55" mass="6050">MISDNIVYFLPRNADMEQIASLAGPGGKVEVEQNFLNNKLKTITAYFGSLIKSDS</sequence>
<gene>
    <name evidence="8" type="ORF">Baya_8879</name>
</gene>
<dbReference type="Gene3D" id="3.40.50.150">
    <property type="entry name" value="Vaccinia Virus protein VP39"/>
    <property type="match status" value="1"/>
</dbReference>
<evidence type="ECO:0000256" key="7">
    <source>
        <dbReference type="ARBA" id="ARBA00049790"/>
    </source>
</evidence>
<evidence type="ECO:0000313" key="8">
    <source>
        <dbReference type="EMBL" id="TSO25256.1"/>
    </source>
</evidence>
<reference evidence="8 9" key="1">
    <citation type="journal article" date="2019" name="Genome Biol. Evol.">
        <title>Whole-Genome Sequencing of the Giant Devil Catfish, Bagarius yarrelli.</title>
        <authorList>
            <person name="Jiang W."/>
            <person name="Lv Y."/>
            <person name="Cheng L."/>
            <person name="Yang K."/>
            <person name="Chao B."/>
            <person name="Wang X."/>
            <person name="Li Y."/>
            <person name="Pan X."/>
            <person name="You X."/>
            <person name="Zhang Y."/>
            <person name="Yang J."/>
            <person name="Li J."/>
            <person name="Zhang X."/>
            <person name="Liu S."/>
            <person name="Sun C."/>
            <person name="Yang J."/>
            <person name="Shi Q."/>
        </authorList>
    </citation>
    <scope>NUCLEOTIDE SEQUENCE [LARGE SCALE GENOMIC DNA]</scope>
    <source>
        <strain evidence="8">JWS20170419001</strain>
        <tissue evidence="8">Muscle</tissue>
    </source>
</reference>
<dbReference type="PANTHER" id="PTHR14741:SF32">
    <property type="entry name" value="TRIMETHYLGUANOSINE SYNTHASE"/>
    <property type="match status" value="1"/>
</dbReference>
<evidence type="ECO:0000256" key="6">
    <source>
        <dbReference type="ARBA" id="ARBA00049075"/>
    </source>
</evidence>
<evidence type="ECO:0000313" key="9">
    <source>
        <dbReference type="Proteomes" id="UP000319801"/>
    </source>
</evidence>
<comment type="catalytic activity">
    <reaction evidence="6">
        <text>a 5'-end (N(7)-methyl 5'-triphosphoguanosine)-ribonucleoside in snRNA + S-adenosyl-L-methionine = a 5'-end (N(2),N(7)-dimethyl 5'-triphosphoguanosine)-ribonucleoside in snRNA + S-adenosyl-L-homocysteine + H(+)</text>
        <dbReference type="Rhea" id="RHEA:78471"/>
        <dbReference type="Rhea" id="RHEA-COMP:19085"/>
        <dbReference type="Rhea" id="RHEA-COMP:19087"/>
        <dbReference type="ChEBI" id="CHEBI:15378"/>
        <dbReference type="ChEBI" id="CHEBI:57856"/>
        <dbReference type="ChEBI" id="CHEBI:59789"/>
        <dbReference type="ChEBI" id="CHEBI:156461"/>
        <dbReference type="ChEBI" id="CHEBI:172880"/>
    </reaction>
    <physiologicalReaction direction="left-to-right" evidence="6">
        <dbReference type="Rhea" id="RHEA:78472"/>
    </physiologicalReaction>
</comment>
<evidence type="ECO:0000256" key="5">
    <source>
        <dbReference type="ARBA" id="ARBA00048763"/>
    </source>
</evidence>
<evidence type="ECO:0000256" key="2">
    <source>
        <dbReference type="ARBA" id="ARBA00025783"/>
    </source>
</evidence>
<evidence type="ECO:0000256" key="1">
    <source>
        <dbReference type="ARBA" id="ARBA00018517"/>
    </source>
</evidence>
<dbReference type="OrthoDB" id="194443at2759"/>
<dbReference type="InterPro" id="IPR019012">
    <property type="entry name" value="RNA_cap_Gua-N2-MeTrfase"/>
</dbReference>
<dbReference type="EMBL" id="VCAZ01000065">
    <property type="protein sequence ID" value="TSO25256.1"/>
    <property type="molecule type" value="Genomic_DNA"/>
</dbReference>
<proteinExistence type="inferred from homology"/>
<comment type="catalytic activity">
    <reaction evidence="3">
        <text>a 5'-end (N(2),N(7)-dimethyl 5'-triphosphoguanosine)-ribonucleoside in snoRNA + S-adenosyl-L-methionine = a 5'-end (N(2),N(2),N(7)-trimethyl 5'-triphosphoguanosine)-ribonucleoside in snoRNA + S-adenosyl-L-homocysteine + H(+)</text>
        <dbReference type="Rhea" id="RHEA:78507"/>
        <dbReference type="Rhea" id="RHEA-COMP:19088"/>
        <dbReference type="Rhea" id="RHEA-COMP:19090"/>
        <dbReference type="ChEBI" id="CHEBI:15378"/>
        <dbReference type="ChEBI" id="CHEBI:57856"/>
        <dbReference type="ChEBI" id="CHEBI:59789"/>
        <dbReference type="ChEBI" id="CHEBI:167623"/>
        <dbReference type="ChEBI" id="CHEBI:172880"/>
    </reaction>
    <physiologicalReaction direction="left-to-right" evidence="3">
        <dbReference type="Rhea" id="RHEA:78508"/>
    </physiologicalReaction>
</comment>
<name>A0A556U9E3_BAGYA</name>
<comment type="catalytic activity">
    <reaction evidence="5">
        <text>a 5'-end (N(2),N(7)-dimethyl 5'-triphosphoguanosine)-ribonucleoside in snRNA + S-adenosyl-L-methionine = a 5'-end (N(2),N(2),N(7)-trimethyl 5'-triphosphoguanosine)-ribonucleoside in snRNA + S-adenosyl-L-homocysteine + H(+)</text>
        <dbReference type="Rhea" id="RHEA:78479"/>
        <dbReference type="Rhea" id="RHEA-COMP:19087"/>
        <dbReference type="Rhea" id="RHEA-COMP:19089"/>
        <dbReference type="ChEBI" id="CHEBI:15378"/>
        <dbReference type="ChEBI" id="CHEBI:57856"/>
        <dbReference type="ChEBI" id="CHEBI:59789"/>
        <dbReference type="ChEBI" id="CHEBI:167623"/>
        <dbReference type="ChEBI" id="CHEBI:172880"/>
    </reaction>
    <physiologicalReaction direction="left-to-right" evidence="5">
        <dbReference type="Rhea" id="RHEA:78480"/>
    </physiologicalReaction>
</comment>
<accession>A0A556U9E3</accession>
<dbReference type="GO" id="GO:0005634">
    <property type="term" value="C:nucleus"/>
    <property type="evidence" value="ECO:0007669"/>
    <property type="project" value="TreeGrafter"/>
</dbReference>
<protein>
    <recommendedName>
        <fullName evidence="1">Trimethylguanosine synthase</fullName>
    </recommendedName>
    <alternativeName>
        <fullName evidence="7">Cap-specific guanine-N(2) methyltransferase</fullName>
    </alternativeName>
</protein>
<dbReference type="PANTHER" id="PTHR14741">
    <property type="entry name" value="S-ADENOSYLMETHIONINE-DEPENDENT METHYLTRANSFERASE RELATED"/>
    <property type="match status" value="1"/>
</dbReference>
<dbReference type="GO" id="GO:0071164">
    <property type="term" value="F:RNA cap trimethylguanosine synthase activity"/>
    <property type="evidence" value="ECO:0007669"/>
    <property type="project" value="TreeGrafter"/>
</dbReference>
<comment type="catalytic activity">
    <reaction evidence="4">
        <text>a 5'-end (N(7)-methyl 5'-triphosphoguanosine)-ribonucleoside in snoRNA + S-adenosyl-L-methionine = a 5'-end (N(2),N(7)-dimethyl 5'-triphosphoguanosine)-ribonucleoside in snoRNA + S-adenosyl-L-homocysteine + H(+)</text>
        <dbReference type="Rhea" id="RHEA:78475"/>
        <dbReference type="Rhea" id="RHEA-COMP:19086"/>
        <dbReference type="Rhea" id="RHEA-COMP:19088"/>
        <dbReference type="ChEBI" id="CHEBI:15378"/>
        <dbReference type="ChEBI" id="CHEBI:57856"/>
        <dbReference type="ChEBI" id="CHEBI:59789"/>
        <dbReference type="ChEBI" id="CHEBI:156461"/>
        <dbReference type="ChEBI" id="CHEBI:172880"/>
    </reaction>
    <physiologicalReaction direction="left-to-right" evidence="4">
        <dbReference type="Rhea" id="RHEA:78476"/>
    </physiologicalReaction>
</comment>
<dbReference type="InterPro" id="IPR029063">
    <property type="entry name" value="SAM-dependent_MTases_sf"/>
</dbReference>
<organism evidence="8 9">
    <name type="scientific">Bagarius yarrelli</name>
    <name type="common">Goonch</name>
    <name type="synonym">Bagrus yarrelli</name>
    <dbReference type="NCBI Taxonomy" id="175774"/>
    <lineage>
        <taxon>Eukaryota</taxon>
        <taxon>Metazoa</taxon>
        <taxon>Chordata</taxon>
        <taxon>Craniata</taxon>
        <taxon>Vertebrata</taxon>
        <taxon>Euteleostomi</taxon>
        <taxon>Actinopterygii</taxon>
        <taxon>Neopterygii</taxon>
        <taxon>Teleostei</taxon>
        <taxon>Ostariophysi</taxon>
        <taxon>Siluriformes</taxon>
        <taxon>Sisoridae</taxon>
        <taxon>Sisorinae</taxon>
        <taxon>Bagarius</taxon>
    </lineage>
</organism>